<sequence length="200" mass="21072">MSEPEVRASDAEREQTVERLRSAAGEGRLTLEELSDRIEAASGARTRGELARLTGDLPPAGELAASGGGAAGATVVTAPVSTSSVFGDHRRAGAWQLPASSRWRTVFGDIKLDLREARVPAGEITIDAGTVVGDVELLVPEGVIVEVRSRTFLGEVKQDAGMQAPAGAPRIVLTGSTVVGDVRVRARRLRERLAQALLSR</sequence>
<dbReference type="InterPro" id="IPR024425">
    <property type="entry name" value="LiaF-like_C"/>
</dbReference>
<dbReference type="RefSeq" id="WP_318598148.1">
    <property type="nucleotide sequence ID" value="NZ_JAWSTH010000041.1"/>
</dbReference>
<dbReference type="PANTHER" id="PTHR40763">
    <property type="entry name" value="MEMBRANE PROTEIN-RELATED"/>
    <property type="match status" value="1"/>
</dbReference>
<dbReference type="EMBL" id="JAWSTH010000041">
    <property type="protein sequence ID" value="MDW5595808.1"/>
    <property type="molecule type" value="Genomic_DNA"/>
</dbReference>
<dbReference type="Pfam" id="PF09922">
    <property type="entry name" value="LiaF-like_C"/>
    <property type="match status" value="1"/>
</dbReference>
<reference evidence="4 5" key="2">
    <citation type="submission" date="2023-10" db="EMBL/GenBank/DDBJ databases">
        <authorList>
            <person name="Han X.F."/>
        </authorList>
    </citation>
    <scope>NUCLEOTIDE SEQUENCE [LARGE SCALE GENOMIC DNA]</scope>
    <source>
        <strain evidence="4 5">KCTC 39840</strain>
    </source>
</reference>
<reference evidence="5" key="1">
    <citation type="submission" date="2023-07" db="EMBL/GenBank/DDBJ databases">
        <title>Conexibacter stalactiti sp. nov., isolated from stalactites in a lava cave and emended description of the genus Conexibacter.</title>
        <authorList>
            <person name="Lee S.D."/>
        </authorList>
    </citation>
    <scope>NUCLEOTIDE SEQUENCE [LARGE SCALE GENOMIC DNA]</scope>
    <source>
        <strain evidence="5">KCTC 39840</strain>
    </source>
</reference>
<dbReference type="PANTHER" id="PTHR40763:SF4">
    <property type="entry name" value="DUF1707 DOMAIN-CONTAINING PROTEIN"/>
    <property type="match status" value="1"/>
</dbReference>
<feature type="compositionally biased region" description="Basic and acidic residues" evidence="1">
    <location>
        <begin position="1"/>
        <end position="21"/>
    </location>
</feature>
<keyword evidence="5" id="KW-1185">Reference proteome</keyword>
<feature type="domain" description="Cell wall-active antibiotics response LiaF-like C-terminal" evidence="3">
    <location>
        <begin position="89"/>
        <end position="157"/>
    </location>
</feature>
<dbReference type="Proteomes" id="UP001284601">
    <property type="component" value="Unassembled WGS sequence"/>
</dbReference>
<evidence type="ECO:0000313" key="5">
    <source>
        <dbReference type="Proteomes" id="UP001284601"/>
    </source>
</evidence>
<gene>
    <name evidence="4" type="ORF">R7226_15780</name>
</gene>
<accession>A0ABU4HR52</accession>
<evidence type="ECO:0000256" key="1">
    <source>
        <dbReference type="SAM" id="MobiDB-lite"/>
    </source>
</evidence>
<dbReference type="InterPro" id="IPR012551">
    <property type="entry name" value="DUF1707_SHOCT-like"/>
</dbReference>
<comment type="caution">
    <text evidence="4">The sequence shown here is derived from an EMBL/GenBank/DDBJ whole genome shotgun (WGS) entry which is preliminary data.</text>
</comment>
<name>A0ABU4HR52_9ACTN</name>
<organism evidence="4 5">
    <name type="scientific">Conexibacter stalactiti</name>
    <dbReference type="NCBI Taxonomy" id="1940611"/>
    <lineage>
        <taxon>Bacteria</taxon>
        <taxon>Bacillati</taxon>
        <taxon>Actinomycetota</taxon>
        <taxon>Thermoleophilia</taxon>
        <taxon>Solirubrobacterales</taxon>
        <taxon>Conexibacteraceae</taxon>
        <taxon>Conexibacter</taxon>
    </lineage>
</organism>
<dbReference type="Pfam" id="PF08044">
    <property type="entry name" value="DUF1707"/>
    <property type="match status" value="1"/>
</dbReference>
<evidence type="ECO:0000313" key="4">
    <source>
        <dbReference type="EMBL" id="MDW5595808.1"/>
    </source>
</evidence>
<protein>
    <submittedName>
        <fullName evidence="4">DUF1707 domain-containing protein</fullName>
    </submittedName>
</protein>
<evidence type="ECO:0000259" key="3">
    <source>
        <dbReference type="Pfam" id="PF09922"/>
    </source>
</evidence>
<evidence type="ECO:0000259" key="2">
    <source>
        <dbReference type="Pfam" id="PF08044"/>
    </source>
</evidence>
<feature type="domain" description="DUF1707" evidence="2">
    <location>
        <begin position="6"/>
        <end position="58"/>
    </location>
</feature>
<proteinExistence type="predicted"/>
<feature type="region of interest" description="Disordered" evidence="1">
    <location>
        <begin position="1"/>
        <end position="24"/>
    </location>
</feature>